<dbReference type="PANTHER" id="PTHR47424">
    <property type="entry name" value="REGULATORY PROTEIN GAL4"/>
    <property type="match status" value="1"/>
</dbReference>
<dbReference type="InterPro" id="IPR001138">
    <property type="entry name" value="Zn2Cys6_DnaBD"/>
</dbReference>
<dbReference type="InterPro" id="IPR036864">
    <property type="entry name" value="Zn2-C6_fun-type_DNA-bd_sf"/>
</dbReference>
<protein>
    <recommendedName>
        <fullName evidence="6">Zn(2)-C6 fungal-type domain-containing protein</fullName>
    </recommendedName>
</protein>
<dbReference type="GO" id="GO:0006351">
    <property type="term" value="P:DNA-templated transcription"/>
    <property type="evidence" value="ECO:0007669"/>
    <property type="project" value="InterPro"/>
</dbReference>
<dbReference type="Pfam" id="PF04082">
    <property type="entry name" value="Fungal_trans"/>
    <property type="match status" value="1"/>
</dbReference>
<dbReference type="CDD" id="cd12148">
    <property type="entry name" value="fungal_TF_MHR"/>
    <property type="match status" value="1"/>
</dbReference>
<name>A0A4Z1HIF5_9HELO</name>
<dbReference type="InterPro" id="IPR051127">
    <property type="entry name" value="Fungal_SecMet_Regulators"/>
</dbReference>
<dbReference type="SMART" id="SM00066">
    <property type="entry name" value="GAL4"/>
    <property type="match status" value="1"/>
</dbReference>
<feature type="domain" description="Zn(2)-C6 fungal-type" evidence="6">
    <location>
        <begin position="23"/>
        <end position="52"/>
    </location>
</feature>
<evidence type="ECO:0000256" key="2">
    <source>
        <dbReference type="ARBA" id="ARBA00023015"/>
    </source>
</evidence>
<organism evidence="7 8">
    <name type="scientific">Botryotinia convoluta</name>
    <dbReference type="NCBI Taxonomy" id="54673"/>
    <lineage>
        <taxon>Eukaryota</taxon>
        <taxon>Fungi</taxon>
        <taxon>Dikarya</taxon>
        <taxon>Ascomycota</taxon>
        <taxon>Pezizomycotina</taxon>
        <taxon>Leotiomycetes</taxon>
        <taxon>Helotiales</taxon>
        <taxon>Sclerotiniaceae</taxon>
        <taxon>Botryotinia</taxon>
    </lineage>
</organism>
<keyword evidence="2" id="KW-0805">Transcription regulation</keyword>
<sequence length="699" mass="77584">MSVPNVPTTNASGKQAYQRISKACQQCRRRKIKCDGAAKCNNCEQISGICNYRSTTRLRKSTKRAVAQQQQQPSSLIENQPNSDTPLASLEHQQHSPLSNSELSYERLQTVQEHNLGFQFSAFQNQDDQSATAGINRSIAATHITSASCILQLYYGASSNFSFLQQVDHSLYGAANPPRPCNEVEEGGARLDLYGQRSLFFGTPDDNFQSNGFAGISPLTFLSDQLAESFLQDYLKTIYNLHPFQPSQELHRLLKLSYEKPQTGNLTTDETAILMAVLAIGATMTKNTSWAEMLAEKAKNSANALGHIVNLQAVQLSLLLISVRKAFAAGLHRETPGYSADGRKHVQQQERRTTIWCLYFYETLICFALGRPSSISRVDISIPYPENQSFISALVKLTNVMSEAAGSIYAHRQSSLQNLYRKAQKIHQGLRDYASDIQESLGINLSQSSVSSELNIKHIFLQNLYHHILALTFRPFMIADVDHQKLTASAGNTSASRSQNGRPIAETFPWMPEACRCAVDAAFNLIRFISIAVKQNVVTRGLRFFSFYIEGACFLLIYDVLRDSAAKNRNISAVKMGLQCLSSMVPGGRMITSNIFSIQRLLDALDEMSLRTGPQVNDSASAGSGQTSFLSRNFDFISAAEDESLNESVAASCSFDTLVNFAAGWATFEDGHYMNQNAVHEPEHLNPDIFNINWEFDNV</sequence>
<evidence type="ECO:0000259" key="6">
    <source>
        <dbReference type="PROSITE" id="PS50048"/>
    </source>
</evidence>
<dbReference type="Proteomes" id="UP000297527">
    <property type="component" value="Unassembled WGS sequence"/>
</dbReference>
<keyword evidence="3" id="KW-0804">Transcription</keyword>
<dbReference type="SMART" id="SM00906">
    <property type="entry name" value="Fungal_trans"/>
    <property type="match status" value="1"/>
</dbReference>
<accession>A0A4Z1HIF5</accession>
<dbReference type="GO" id="GO:0000435">
    <property type="term" value="P:positive regulation of transcription from RNA polymerase II promoter by galactose"/>
    <property type="evidence" value="ECO:0007669"/>
    <property type="project" value="TreeGrafter"/>
</dbReference>
<keyword evidence="1" id="KW-0479">Metal-binding</keyword>
<dbReference type="GO" id="GO:0000978">
    <property type="term" value="F:RNA polymerase II cis-regulatory region sequence-specific DNA binding"/>
    <property type="evidence" value="ECO:0007669"/>
    <property type="project" value="TreeGrafter"/>
</dbReference>
<dbReference type="CDD" id="cd00067">
    <property type="entry name" value="GAL4"/>
    <property type="match status" value="1"/>
</dbReference>
<dbReference type="GO" id="GO:0005634">
    <property type="term" value="C:nucleus"/>
    <property type="evidence" value="ECO:0007669"/>
    <property type="project" value="TreeGrafter"/>
</dbReference>
<dbReference type="InterPro" id="IPR007219">
    <property type="entry name" value="XnlR_reg_dom"/>
</dbReference>
<keyword evidence="4" id="KW-0539">Nucleus</keyword>
<dbReference type="PROSITE" id="PS50048">
    <property type="entry name" value="ZN2_CY6_FUNGAL_2"/>
    <property type="match status" value="1"/>
</dbReference>
<dbReference type="Gene3D" id="4.10.240.10">
    <property type="entry name" value="Zn(2)-C6 fungal-type DNA-binding domain"/>
    <property type="match status" value="1"/>
</dbReference>
<feature type="compositionally biased region" description="Polar residues" evidence="5">
    <location>
        <begin position="67"/>
        <end position="86"/>
    </location>
</feature>
<comment type="caution">
    <text evidence="7">The sequence shown here is derived from an EMBL/GenBank/DDBJ whole genome shotgun (WGS) entry which is preliminary data.</text>
</comment>
<dbReference type="OrthoDB" id="2123952at2759"/>
<evidence type="ECO:0000313" key="8">
    <source>
        <dbReference type="Proteomes" id="UP000297527"/>
    </source>
</evidence>
<evidence type="ECO:0000256" key="1">
    <source>
        <dbReference type="ARBA" id="ARBA00022723"/>
    </source>
</evidence>
<dbReference type="PROSITE" id="PS00463">
    <property type="entry name" value="ZN2_CY6_FUNGAL_1"/>
    <property type="match status" value="1"/>
</dbReference>
<reference evidence="7 8" key="1">
    <citation type="submission" date="2017-12" db="EMBL/GenBank/DDBJ databases">
        <title>Comparative genomics of Botrytis spp.</title>
        <authorList>
            <person name="Valero-Jimenez C.A."/>
            <person name="Tapia P."/>
            <person name="Veloso J."/>
            <person name="Silva-Moreno E."/>
            <person name="Staats M."/>
            <person name="Valdes J.H."/>
            <person name="Van Kan J.A.L."/>
        </authorList>
    </citation>
    <scope>NUCLEOTIDE SEQUENCE [LARGE SCALE GENOMIC DNA]</scope>
    <source>
        <strain evidence="7 8">MUCL11595</strain>
    </source>
</reference>
<dbReference type="Pfam" id="PF00172">
    <property type="entry name" value="Zn_clus"/>
    <property type="match status" value="1"/>
</dbReference>
<proteinExistence type="predicted"/>
<keyword evidence="8" id="KW-1185">Reference proteome</keyword>
<dbReference type="GO" id="GO:0008270">
    <property type="term" value="F:zinc ion binding"/>
    <property type="evidence" value="ECO:0007669"/>
    <property type="project" value="InterPro"/>
</dbReference>
<dbReference type="PANTHER" id="PTHR47424:SF15">
    <property type="entry name" value="ZN(II)2CYS6 TRANSCRIPTION FACTOR (EUROFUNG)"/>
    <property type="match status" value="1"/>
</dbReference>
<feature type="region of interest" description="Disordered" evidence="5">
    <location>
        <begin position="65"/>
        <end position="101"/>
    </location>
</feature>
<evidence type="ECO:0000256" key="3">
    <source>
        <dbReference type="ARBA" id="ARBA00023163"/>
    </source>
</evidence>
<dbReference type="SUPFAM" id="SSF57701">
    <property type="entry name" value="Zn2/Cys6 DNA-binding domain"/>
    <property type="match status" value="1"/>
</dbReference>
<dbReference type="GO" id="GO:0000981">
    <property type="term" value="F:DNA-binding transcription factor activity, RNA polymerase II-specific"/>
    <property type="evidence" value="ECO:0007669"/>
    <property type="project" value="InterPro"/>
</dbReference>
<evidence type="ECO:0000313" key="7">
    <source>
        <dbReference type="EMBL" id="TGO44797.1"/>
    </source>
</evidence>
<evidence type="ECO:0000256" key="5">
    <source>
        <dbReference type="SAM" id="MobiDB-lite"/>
    </source>
</evidence>
<gene>
    <name evidence="7" type="ORF">BCON_0460g00010</name>
</gene>
<evidence type="ECO:0000256" key="4">
    <source>
        <dbReference type="ARBA" id="ARBA00023242"/>
    </source>
</evidence>
<dbReference type="EMBL" id="PQXN01000458">
    <property type="protein sequence ID" value="TGO44797.1"/>
    <property type="molecule type" value="Genomic_DNA"/>
</dbReference>
<dbReference type="AlphaFoldDB" id="A0A4Z1HIF5"/>